<dbReference type="PROSITE" id="PS50404">
    <property type="entry name" value="GST_NTER"/>
    <property type="match status" value="1"/>
</dbReference>
<name>A0ABN1F790_9PROT</name>
<organism evidence="2 3">
    <name type="scientific">Rhizomicrobium electricum</name>
    <dbReference type="NCBI Taxonomy" id="480070"/>
    <lineage>
        <taxon>Bacteria</taxon>
        <taxon>Pseudomonadati</taxon>
        <taxon>Pseudomonadota</taxon>
        <taxon>Alphaproteobacteria</taxon>
        <taxon>Micropepsales</taxon>
        <taxon>Micropepsaceae</taxon>
        <taxon>Rhizomicrobium</taxon>
    </lineage>
</organism>
<dbReference type="Gene3D" id="1.20.1050.10">
    <property type="match status" value="1"/>
</dbReference>
<accession>A0ABN1F790</accession>
<dbReference type="SFLD" id="SFLDS00019">
    <property type="entry name" value="Glutathione_Transferase_(cytos"/>
    <property type="match status" value="1"/>
</dbReference>
<dbReference type="InterPro" id="IPR004045">
    <property type="entry name" value="Glutathione_S-Trfase_N"/>
</dbReference>
<gene>
    <name evidence="2" type="ORF">GCM10008942_36380</name>
</gene>
<dbReference type="InterPro" id="IPR036282">
    <property type="entry name" value="Glutathione-S-Trfase_C_sf"/>
</dbReference>
<dbReference type="RefSeq" id="WP_166928993.1">
    <property type="nucleotide sequence ID" value="NZ_BAAADD010000011.1"/>
</dbReference>
<evidence type="ECO:0000259" key="1">
    <source>
        <dbReference type="PROSITE" id="PS50404"/>
    </source>
</evidence>
<dbReference type="InterPro" id="IPR036249">
    <property type="entry name" value="Thioredoxin-like_sf"/>
</dbReference>
<dbReference type="SUPFAM" id="SSF52833">
    <property type="entry name" value="Thioredoxin-like"/>
    <property type="match status" value="1"/>
</dbReference>
<dbReference type="Pfam" id="PF13417">
    <property type="entry name" value="GST_N_3"/>
    <property type="match status" value="1"/>
</dbReference>
<dbReference type="Gene3D" id="3.40.30.10">
    <property type="entry name" value="Glutaredoxin"/>
    <property type="match status" value="1"/>
</dbReference>
<evidence type="ECO:0000313" key="3">
    <source>
        <dbReference type="Proteomes" id="UP001499951"/>
    </source>
</evidence>
<dbReference type="PANTHER" id="PTHR43968">
    <property type="match status" value="1"/>
</dbReference>
<dbReference type="Proteomes" id="UP001499951">
    <property type="component" value="Unassembled WGS sequence"/>
</dbReference>
<dbReference type="InterPro" id="IPR050983">
    <property type="entry name" value="GST_Omega/HSP26"/>
</dbReference>
<evidence type="ECO:0000313" key="2">
    <source>
        <dbReference type="EMBL" id="GAA0584207.1"/>
    </source>
</evidence>
<proteinExistence type="predicted"/>
<sequence length="220" mass="24685">MIALCGFAVSNYYNKLKLVLLEKTIPFEERLVYPWQRSAFRSASPLGKIPYIETEHGCLSESQAILEYLEDTYPQTPLYPADTFARAKCRELIQHLEFNAEWVARRLYREAFFGGTVSDETKHDVHKQLAAGLKAIASLASFSPYILGPFSAADCVAYVHFSMIAKATVTIYGENMVEQHLPNTGAFMQHMEQRPHVAAVNADRAKALAAFQALKVKYSG</sequence>
<dbReference type="InterPro" id="IPR040079">
    <property type="entry name" value="Glutathione_S-Trfase"/>
</dbReference>
<feature type="domain" description="GST N-terminal" evidence="1">
    <location>
        <begin position="1"/>
        <end position="77"/>
    </location>
</feature>
<dbReference type="EMBL" id="BAAADD010000011">
    <property type="protein sequence ID" value="GAA0584207.1"/>
    <property type="molecule type" value="Genomic_DNA"/>
</dbReference>
<dbReference type="PANTHER" id="PTHR43968:SF6">
    <property type="entry name" value="GLUTATHIONE S-TRANSFERASE OMEGA"/>
    <property type="match status" value="1"/>
</dbReference>
<dbReference type="CDD" id="cd00570">
    <property type="entry name" value="GST_N_family"/>
    <property type="match status" value="1"/>
</dbReference>
<dbReference type="SUPFAM" id="SSF47616">
    <property type="entry name" value="GST C-terminal domain-like"/>
    <property type="match status" value="1"/>
</dbReference>
<comment type="caution">
    <text evidence="2">The sequence shown here is derived from an EMBL/GenBank/DDBJ whole genome shotgun (WGS) entry which is preliminary data.</text>
</comment>
<reference evidence="2 3" key="1">
    <citation type="journal article" date="2019" name="Int. J. Syst. Evol. Microbiol.">
        <title>The Global Catalogue of Microorganisms (GCM) 10K type strain sequencing project: providing services to taxonomists for standard genome sequencing and annotation.</title>
        <authorList>
            <consortium name="The Broad Institute Genomics Platform"/>
            <consortium name="The Broad Institute Genome Sequencing Center for Infectious Disease"/>
            <person name="Wu L."/>
            <person name="Ma J."/>
        </authorList>
    </citation>
    <scope>NUCLEOTIDE SEQUENCE [LARGE SCALE GENOMIC DNA]</scope>
    <source>
        <strain evidence="2 3">JCM 15089</strain>
    </source>
</reference>
<keyword evidence="3" id="KW-1185">Reference proteome</keyword>
<protein>
    <submittedName>
        <fullName evidence="2">Glutathione S-transferase</fullName>
    </submittedName>
</protein>